<evidence type="ECO:0000259" key="1">
    <source>
        <dbReference type="Pfam" id="PF00004"/>
    </source>
</evidence>
<accession>A0A1M7QAJ5</accession>
<dbReference type="InterPro" id="IPR003959">
    <property type="entry name" value="ATPase_AAA_core"/>
</dbReference>
<name>A0A1M7QAJ5_9PSED</name>
<protein>
    <submittedName>
        <fullName evidence="2">ATPase family associated with various cellular activities (AAA)</fullName>
    </submittedName>
</protein>
<evidence type="ECO:0000313" key="3">
    <source>
        <dbReference type="Proteomes" id="UP000183983"/>
    </source>
</evidence>
<dbReference type="InterPro" id="IPR027417">
    <property type="entry name" value="P-loop_NTPase"/>
</dbReference>
<dbReference type="Proteomes" id="UP000183983">
    <property type="component" value="Unassembled WGS sequence"/>
</dbReference>
<dbReference type="OrthoDB" id="8889741at2"/>
<gene>
    <name evidence="2" type="ORF">SAMN05216593_12183</name>
</gene>
<dbReference type="GO" id="GO:0016887">
    <property type="term" value="F:ATP hydrolysis activity"/>
    <property type="evidence" value="ECO:0007669"/>
    <property type="project" value="InterPro"/>
</dbReference>
<reference evidence="2 3" key="1">
    <citation type="submission" date="2016-11" db="EMBL/GenBank/DDBJ databases">
        <authorList>
            <person name="Jaros S."/>
            <person name="Januszkiewicz K."/>
            <person name="Wedrychowicz H."/>
        </authorList>
    </citation>
    <scope>NUCLEOTIDE SEQUENCE [LARGE SCALE GENOMIC DNA]</scope>
    <source>
        <strain evidence="2 3">LMG 26898</strain>
    </source>
</reference>
<dbReference type="EMBL" id="FRDA01000021">
    <property type="protein sequence ID" value="SHN27649.1"/>
    <property type="molecule type" value="Genomic_DNA"/>
</dbReference>
<sequence length="1520" mass="170101">MSLAGVRSNRGDSYQTLIAMRWAITILSDAEYQWLEVDSTRWLVDDVVIGKADGSIICCQCKKNQPDFKPWTVVDLSSELEKASRLLAGDLNAEVRFYSRGTFGLVAKLREHCATQPDEKSYLDSLTAEHATTDASLGRTFNTTVSLTTYDFLGRTTFHNTDDFSDLEGALLERLRLLATNVQTAYDTLWHRLNQLGSRRPSVGSKAASVHHRLTREDLIALLKQSGSMLAPHMDESEIRASLNDVSAVGRNWRRETGGRRLPSHVVDDLLSAIHNRKRSILLIGLPGSGKTCALLAVQEALELRAKCDSSLVPLFIQAREFADLATAQDRQAQGLCEDWVEKVARLADKAHVVIVVDSLDVLSIAREHAALTYFLAQIDRLLFIENVTVLTACRDFDRRYDRRLAARVWECELACQPLDWNCEVLPLLQSLDIDTAGIDVSTRALIQNHRELAIFIELAQLEGGFSVVTSQALTQRYLDTLVRADARLGDVALEAIESVADEMLRTRSLTIPAQRFGGLQSVLRVLLSHNVLHQALDGRVGFGHQTLLDVLVISSAIRRGVTLNGFILSSSPAPFIRPSIRSFVAQLAVGDRRVFRTQLRAVLMGKCSFHVRRLVAESFADRPPHNDDWPLLRDLRRDCNDVFQVIYLQGEAVEWGEFWFTHLVPVLRAERDQEALMMHLHRSSVWVNQTPLLVLPFWTELLEADWMDQGLVASRLGYLLSDVAPEHAILTVKLVEALLRIPVHEHSHLGRSIARCIAVGLLSDEVLWTFVTGGVTEDDVRDLHHIGAKLRWQDYEFGDQCKHYIAERIKSSVELLNLAISSIEDWSRFRISEIGEWAADSSGFLRSTSYRAIRTQDDFQHVEADSLLMSAIEAAVLNHASLDSEWWRGNRERLCLSHEGALRYFGMLACKEAPSLNADLSVRLFCDQFLEDSEFLYELGCLAKVVFVHFDSSQQDIVNAAVFAIGECDDQDEREISWRRSVQARLIACIPCHLRPINAQLLLEEVIEREGIFNDAPPIRAWSGMVSAPFPYSVFLETSNRGVLRLLKQYAGYERAFEEHLIGGKDEVASMLREAASRDPDRFLGIMLESWYDIAPLFRDAIMSGSGNCLAHLHGNLRSESSWVPFVAVDGPTLAGKIIHELGYNAKYWRQNRAASNALNACAHVIEDVDQVQRLVSLGAEFLKMREEVSISGDGVDHLDVGINMARGHIAEALVILATNLLDDGTPLPDALLRLLFDFADEGNPAIAAVIIRRLAYLQSLDSNVGWDLFDRCMKGSTSGLWGGAEPCLYYAYHNDFERVSKWLRRLRLEGVGKDFETWGRISALAALPHHGRTSELMIELSAINEVSAWHGASAVWANAQNFGRYRTQCIAGLEYGLSVGSHVSAVVQRMSQLFRSDVTGVPSDLIRCYFASREASSDGANAHIYGLDEWLSATAQRDPAEALTVFELYLDYVREKGAHMYDHGGNFTQLLTRLFAEAEEWEETDGGAMLQRVVSVQDELLSRGVSGVSDWLAAAERP</sequence>
<dbReference type="GO" id="GO:0005524">
    <property type="term" value="F:ATP binding"/>
    <property type="evidence" value="ECO:0007669"/>
    <property type="project" value="InterPro"/>
</dbReference>
<evidence type="ECO:0000313" key="2">
    <source>
        <dbReference type="EMBL" id="SHN27649.1"/>
    </source>
</evidence>
<dbReference type="Gene3D" id="3.40.50.300">
    <property type="entry name" value="P-loop containing nucleotide triphosphate hydrolases"/>
    <property type="match status" value="1"/>
</dbReference>
<dbReference type="Pfam" id="PF00004">
    <property type="entry name" value="AAA"/>
    <property type="match status" value="1"/>
</dbReference>
<feature type="domain" description="ATPase AAA-type core" evidence="1">
    <location>
        <begin position="281"/>
        <end position="399"/>
    </location>
</feature>
<proteinExistence type="predicted"/>
<organism evidence="2 3">
    <name type="scientific">Pseudomonas asturiensis</name>
    <dbReference type="NCBI Taxonomy" id="1190415"/>
    <lineage>
        <taxon>Bacteria</taxon>
        <taxon>Pseudomonadati</taxon>
        <taxon>Pseudomonadota</taxon>
        <taxon>Gammaproteobacteria</taxon>
        <taxon>Pseudomonadales</taxon>
        <taxon>Pseudomonadaceae</taxon>
        <taxon>Pseudomonas</taxon>
    </lineage>
</organism>
<dbReference type="SUPFAM" id="SSF52540">
    <property type="entry name" value="P-loop containing nucleoside triphosphate hydrolases"/>
    <property type="match status" value="1"/>
</dbReference>
<dbReference type="RefSeq" id="WP_073172289.1">
    <property type="nucleotide sequence ID" value="NZ_FRDA01000021.1"/>
</dbReference>